<dbReference type="EMBL" id="QRAV01000027">
    <property type="protein sequence ID" value="RDL13325.1"/>
    <property type="molecule type" value="Genomic_DNA"/>
</dbReference>
<reference evidence="1 2" key="1">
    <citation type="submission" date="2018-07" db="EMBL/GenBank/DDBJ databases">
        <title>Genome sequencing of rice bacterial endophytes.</title>
        <authorList>
            <person name="Venturi V."/>
        </authorList>
    </citation>
    <scope>NUCLEOTIDE SEQUENCE [LARGE SCALE GENOMIC DNA]</scope>
    <source>
        <strain evidence="1 2">E2333</strain>
    </source>
</reference>
<dbReference type="RefSeq" id="WP_115148422.1">
    <property type="nucleotide sequence ID" value="NZ_QRAV01000027.1"/>
</dbReference>
<dbReference type="Gene3D" id="3.90.550.20">
    <property type="match status" value="1"/>
</dbReference>
<accession>A0A370S0P8</accession>
<dbReference type="Pfam" id="PF04488">
    <property type="entry name" value="Gly_transf_sug"/>
    <property type="match status" value="1"/>
</dbReference>
<dbReference type="GO" id="GO:0016740">
    <property type="term" value="F:transferase activity"/>
    <property type="evidence" value="ECO:0007669"/>
    <property type="project" value="UniProtKB-KW"/>
</dbReference>
<comment type="caution">
    <text evidence="1">The sequence shown here is derived from an EMBL/GenBank/DDBJ whole genome shotgun (WGS) entry which is preliminary data.</text>
</comment>
<name>A0A370S0P8_PSEJE</name>
<dbReference type="Proteomes" id="UP000255365">
    <property type="component" value="Unassembled WGS sequence"/>
</dbReference>
<gene>
    <name evidence="1" type="ORF">DEU51_12714</name>
</gene>
<dbReference type="InterPro" id="IPR007577">
    <property type="entry name" value="GlycoTrfase_DXD_sugar-bd_CS"/>
</dbReference>
<dbReference type="SUPFAM" id="SSF53448">
    <property type="entry name" value="Nucleotide-diphospho-sugar transferases"/>
    <property type="match status" value="1"/>
</dbReference>
<dbReference type="AlphaFoldDB" id="A0A370S0P8"/>
<keyword evidence="1" id="KW-0808">Transferase</keyword>
<protein>
    <submittedName>
        <fullName evidence="1">Glycosyl transferase-like sugar-binding protein</fullName>
    </submittedName>
</protein>
<dbReference type="InterPro" id="IPR029044">
    <property type="entry name" value="Nucleotide-diphossugar_trans"/>
</dbReference>
<evidence type="ECO:0000313" key="2">
    <source>
        <dbReference type="Proteomes" id="UP000255365"/>
    </source>
</evidence>
<sequence>MRVNYVSYWETAAGQSMPPWIALALVSMQRALGDHFTLLTPDRLEHCIDASILGKVWRFEPLTFNMDKGIEAIVARSDFIRMAYVHRHGGAWIDADSILLRDPTSLLFPTGLDERLHWHSECLFAALPGNVLLAETLATGLAVEAHAWGNPGGIKEIVARLPHQHVLISPSVCDPGYRPRYNFDSCAVMRRTDISVSDFLLRDVSLLKLYNTWFKRTATRDESVAEFLDEETLLARIFLHIEPNRSYWLEECERLMERCG</sequence>
<proteinExistence type="predicted"/>
<evidence type="ECO:0000313" key="1">
    <source>
        <dbReference type="EMBL" id="RDL13325.1"/>
    </source>
</evidence>
<organism evidence="1 2">
    <name type="scientific">Pseudomonas jessenii</name>
    <dbReference type="NCBI Taxonomy" id="77298"/>
    <lineage>
        <taxon>Bacteria</taxon>
        <taxon>Pseudomonadati</taxon>
        <taxon>Pseudomonadota</taxon>
        <taxon>Gammaproteobacteria</taxon>
        <taxon>Pseudomonadales</taxon>
        <taxon>Pseudomonadaceae</taxon>
        <taxon>Pseudomonas</taxon>
    </lineage>
</organism>